<organism evidence="1 2">
    <name type="scientific">Tectimicrobiota bacterium</name>
    <dbReference type="NCBI Taxonomy" id="2528274"/>
    <lineage>
        <taxon>Bacteria</taxon>
        <taxon>Pseudomonadati</taxon>
        <taxon>Nitrospinota/Tectimicrobiota group</taxon>
        <taxon>Candidatus Tectimicrobiota</taxon>
    </lineage>
</organism>
<reference evidence="1" key="1">
    <citation type="submission" date="2020-07" db="EMBL/GenBank/DDBJ databases">
        <title>Huge and variable diversity of episymbiotic CPR bacteria and DPANN archaea in groundwater ecosystems.</title>
        <authorList>
            <person name="He C.Y."/>
            <person name="Keren R."/>
            <person name="Whittaker M."/>
            <person name="Farag I.F."/>
            <person name="Doudna J."/>
            <person name="Cate J.H.D."/>
            <person name="Banfield J.F."/>
        </authorList>
    </citation>
    <scope>NUCLEOTIDE SEQUENCE</scope>
    <source>
        <strain evidence="1">NC_groundwater_717_Ag_S-0.2um_59_8</strain>
    </source>
</reference>
<comment type="caution">
    <text evidence="1">The sequence shown here is derived from an EMBL/GenBank/DDBJ whole genome shotgun (WGS) entry which is preliminary data.</text>
</comment>
<name>A0A932M0Q7_UNCTE</name>
<sequence length="101" mass="11385">MKREVTTGKLVTPADKSEIRNPKSEIAQRMVVGEVMATKPAWKRRRSSETDDELLQWLADGLGKWIAAKQKVTGKLPPASILPEDWSVGNLEDEKIQRQES</sequence>
<gene>
    <name evidence="1" type="ORF">HYY65_09755</name>
</gene>
<dbReference type="Proteomes" id="UP000741360">
    <property type="component" value="Unassembled WGS sequence"/>
</dbReference>
<evidence type="ECO:0000313" key="2">
    <source>
        <dbReference type="Proteomes" id="UP000741360"/>
    </source>
</evidence>
<dbReference type="EMBL" id="JACPSX010000184">
    <property type="protein sequence ID" value="MBI3015323.1"/>
    <property type="molecule type" value="Genomic_DNA"/>
</dbReference>
<accession>A0A932M0Q7</accession>
<dbReference type="AlphaFoldDB" id="A0A932M0Q7"/>
<proteinExistence type="predicted"/>
<protein>
    <submittedName>
        <fullName evidence="1">Uncharacterized protein</fullName>
    </submittedName>
</protein>
<evidence type="ECO:0000313" key="1">
    <source>
        <dbReference type="EMBL" id="MBI3015323.1"/>
    </source>
</evidence>